<dbReference type="PANTHER" id="PTHR46889:SF4">
    <property type="entry name" value="TRANSPOSASE INSO FOR INSERTION SEQUENCE ELEMENT IS911B-RELATED"/>
    <property type="match status" value="1"/>
</dbReference>
<dbReference type="PANTHER" id="PTHR46889">
    <property type="entry name" value="TRANSPOSASE INSF FOR INSERTION SEQUENCE IS3B-RELATED"/>
    <property type="match status" value="1"/>
</dbReference>
<dbReference type="InterPro" id="IPR001584">
    <property type="entry name" value="Integrase_cat-core"/>
</dbReference>
<evidence type="ECO:0000313" key="2">
    <source>
        <dbReference type="EMBL" id="EDO62136.1"/>
    </source>
</evidence>
<organism evidence="2 3">
    <name type="scientific">[Clostridium] leptum DSM 753</name>
    <dbReference type="NCBI Taxonomy" id="428125"/>
    <lineage>
        <taxon>Bacteria</taxon>
        <taxon>Bacillati</taxon>
        <taxon>Bacillota</taxon>
        <taxon>Clostridia</taxon>
        <taxon>Eubacteriales</taxon>
        <taxon>Oscillospiraceae</taxon>
        <taxon>Oscillospiraceae incertae sedis</taxon>
    </lineage>
</organism>
<proteinExistence type="predicted"/>
<dbReference type="Pfam" id="PF00665">
    <property type="entry name" value="rve"/>
    <property type="match status" value="1"/>
</dbReference>
<dbReference type="Proteomes" id="UP000003490">
    <property type="component" value="Unassembled WGS sequence"/>
</dbReference>
<dbReference type="eggNOG" id="COG2801">
    <property type="taxonomic scope" value="Bacteria"/>
</dbReference>
<dbReference type="InterPro" id="IPR012337">
    <property type="entry name" value="RNaseH-like_sf"/>
</dbReference>
<dbReference type="Gene3D" id="3.30.420.10">
    <property type="entry name" value="Ribonuclease H-like superfamily/Ribonuclease H"/>
    <property type="match status" value="1"/>
</dbReference>
<evidence type="ECO:0000259" key="1">
    <source>
        <dbReference type="PROSITE" id="PS50994"/>
    </source>
</evidence>
<dbReference type="InterPro" id="IPR036397">
    <property type="entry name" value="RNaseH_sf"/>
</dbReference>
<dbReference type="Pfam" id="PF13333">
    <property type="entry name" value="rve_2"/>
    <property type="match status" value="1"/>
</dbReference>
<dbReference type="InterPro" id="IPR048020">
    <property type="entry name" value="Transpos_IS3"/>
</dbReference>
<dbReference type="AlphaFoldDB" id="A7VR14"/>
<dbReference type="PROSITE" id="PS50994">
    <property type="entry name" value="INTEGRASE"/>
    <property type="match status" value="1"/>
</dbReference>
<gene>
    <name evidence="2" type="ORF">CLOLEP_00996</name>
</gene>
<dbReference type="GO" id="GO:0003676">
    <property type="term" value="F:nucleic acid binding"/>
    <property type="evidence" value="ECO:0007669"/>
    <property type="project" value="InterPro"/>
</dbReference>
<reference evidence="2 3" key="2">
    <citation type="submission" date="2007-08" db="EMBL/GenBank/DDBJ databases">
        <authorList>
            <person name="Fulton L."/>
            <person name="Clifton S."/>
            <person name="Fulton B."/>
            <person name="Xu J."/>
            <person name="Minx P."/>
            <person name="Pepin K.H."/>
            <person name="Johnson M."/>
            <person name="Thiruvilangam P."/>
            <person name="Bhonagiri V."/>
            <person name="Nash W.E."/>
            <person name="Wang C."/>
            <person name="Mardis E.R."/>
            <person name="Wilson R.K."/>
        </authorList>
    </citation>
    <scope>NUCLEOTIDE SEQUENCE [LARGE SCALE GENOMIC DNA]</scope>
    <source>
        <strain evidence="2 3">DSM 753</strain>
    </source>
</reference>
<name>A7VR14_9FIRM</name>
<reference evidence="2 3" key="1">
    <citation type="submission" date="2007-08" db="EMBL/GenBank/DDBJ databases">
        <title>Draft genome sequence of Clostridium leptum (DSM 753).</title>
        <authorList>
            <person name="Sudarsanam P."/>
            <person name="Ley R."/>
            <person name="Guruge J."/>
            <person name="Turnbaugh P.J."/>
            <person name="Mahowald M."/>
            <person name="Liep D."/>
            <person name="Gordon J."/>
        </authorList>
    </citation>
    <scope>NUCLEOTIDE SEQUENCE [LARGE SCALE GENOMIC DNA]</scope>
    <source>
        <strain evidence="2 3">DSM 753</strain>
    </source>
</reference>
<protein>
    <submittedName>
        <fullName evidence="2">Integrase core domain protein</fullName>
    </submittedName>
</protein>
<dbReference type="HOGENOM" id="CLU_027402_4_3_9"/>
<dbReference type="SUPFAM" id="SSF53098">
    <property type="entry name" value="Ribonuclease H-like"/>
    <property type="match status" value="1"/>
</dbReference>
<dbReference type="NCBIfam" id="NF033516">
    <property type="entry name" value="transpos_IS3"/>
    <property type="match status" value="1"/>
</dbReference>
<feature type="domain" description="Integrase catalytic" evidence="1">
    <location>
        <begin position="121"/>
        <end position="283"/>
    </location>
</feature>
<evidence type="ECO:0000313" key="3">
    <source>
        <dbReference type="Proteomes" id="UP000003490"/>
    </source>
</evidence>
<accession>A7VR14</accession>
<dbReference type="GO" id="GO:0015074">
    <property type="term" value="P:DNA integration"/>
    <property type="evidence" value="ECO:0007669"/>
    <property type="project" value="InterPro"/>
</dbReference>
<sequence>MKALESLYGQFSVHTLCEALEVPRGTFYNHIFRNKQSDTLAAKRLEQLKVQIQNIYNDSEQIHGAEKIAAILHTKRIKASEKYVSEIMKEIGISSVGITAKQDYKKWEKGKNRNFLHQQFHTDRPNQVWVSDITIFKFSDKYYYLCAIIDLFSRKIISYRISQSSSTQLLTKTFRQAYSERKPETGLMFHSDRGTQYISYTFVRLLETLGVKQSLSRTGRPHDNAVSEAFFSILKKEELYRRHYKSEIDMIQGIHRFINFYNNERPHSTLQYKTPVQKEQEYWDKKKESSLK</sequence>
<comment type="caution">
    <text evidence="2">The sequence shown here is derived from an EMBL/GenBank/DDBJ whole genome shotgun (WGS) entry which is preliminary data.</text>
</comment>
<dbReference type="InterPro" id="IPR050900">
    <property type="entry name" value="Transposase_IS3/IS150/IS904"/>
</dbReference>
<dbReference type="EMBL" id="ABCB02000016">
    <property type="protein sequence ID" value="EDO62136.1"/>
    <property type="molecule type" value="Genomic_DNA"/>
</dbReference>